<dbReference type="OrthoDB" id="4065597at2759"/>
<proteinExistence type="predicted"/>
<dbReference type="RefSeq" id="XP_043048270.1">
    <property type="nucleotide sequence ID" value="XM_043192298.1"/>
</dbReference>
<feature type="region of interest" description="Disordered" evidence="1">
    <location>
        <begin position="34"/>
        <end position="60"/>
    </location>
</feature>
<dbReference type="AlphaFoldDB" id="A0A9P7V7M2"/>
<evidence type="ECO:0000313" key="2">
    <source>
        <dbReference type="EMBL" id="KAG7192720.1"/>
    </source>
</evidence>
<sequence length="221" mass="24857">MSRLYPFGSNPGSGRNSIYSQSGYYNAVNSRRGSYTHTRDESQVSYDFGAGSKDRREGTGTVTDDVLSLTSTLDRIRTAKPNATYADNLWTQIDVLDDVKHMSDEVRSKGTFFNDKFTEELAQLKKTQNRLIETMIAENDKGIDLTGSSRPAGVPATGDINADSGDNIEDFFNGNLREQQELLHRRHNFDGIKRFVDDVEDHLASVGKAMREFDDSTKDHW</sequence>
<organism evidence="2 3">
    <name type="scientific">Scheffersomyces spartinae</name>
    <dbReference type="NCBI Taxonomy" id="45513"/>
    <lineage>
        <taxon>Eukaryota</taxon>
        <taxon>Fungi</taxon>
        <taxon>Dikarya</taxon>
        <taxon>Ascomycota</taxon>
        <taxon>Saccharomycotina</taxon>
        <taxon>Pichiomycetes</taxon>
        <taxon>Debaryomycetaceae</taxon>
        <taxon>Scheffersomyces</taxon>
    </lineage>
</organism>
<keyword evidence="3" id="KW-1185">Reference proteome</keyword>
<protein>
    <submittedName>
        <fullName evidence="2">Uncharacterized protein</fullName>
    </submittedName>
</protein>
<dbReference type="EMBL" id="JAHMUF010000016">
    <property type="protein sequence ID" value="KAG7192720.1"/>
    <property type="molecule type" value="Genomic_DNA"/>
</dbReference>
<evidence type="ECO:0000256" key="1">
    <source>
        <dbReference type="SAM" id="MobiDB-lite"/>
    </source>
</evidence>
<accession>A0A9P7V7M2</accession>
<evidence type="ECO:0000313" key="3">
    <source>
        <dbReference type="Proteomes" id="UP000790833"/>
    </source>
</evidence>
<dbReference type="Pfam" id="PF17242">
    <property type="entry name" value="DUF5315"/>
    <property type="match status" value="1"/>
</dbReference>
<dbReference type="Proteomes" id="UP000790833">
    <property type="component" value="Unassembled WGS sequence"/>
</dbReference>
<reference evidence="2" key="1">
    <citation type="submission" date="2021-03" db="EMBL/GenBank/DDBJ databases">
        <authorList>
            <person name="Palmer J.M."/>
        </authorList>
    </citation>
    <scope>NUCLEOTIDE SEQUENCE</scope>
    <source>
        <strain evidence="2">ARV_011</strain>
    </source>
</reference>
<name>A0A9P7V7M2_9ASCO</name>
<dbReference type="GeneID" id="66114877"/>
<comment type="caution">
    <text evidence="2">The sequence shown here is derived from an EMBL/GenBank/DDBJ whole genome shotgun (WGS) entry which is preliminary data.</text>
</comment>
<gene>
    <name evidence="2" type="ORF">KQ657_001503</name>
</gene>